<dbReference type="InterPro" id="IPR048966">
    <property type="entry name" value="Aquarius_b-barrel"/>
</dbReference>
<evidence type="ECO:0000256" key="1">
    <source>
        <dbReference type="PIRNR" id="PIRNR038901"/>
    </source>
</evidence>
<keyword evidence="9" id="KW-1185">Reference proteome</keyword>
<feature type="domain" description="RNA helicase aquarius insertion" evidence="7">
    <location>
        <begin position="570"/>
        <end position="669"/>
    </location>
</feature>
<comment type="similarity">
    <text evidence="1">Belongs to the CWF11 family.</text>
</comment>
<dbReference type="FunFam" id="3.40.50.300:FF:000507">
    <property type="entry name" value="Pre-mRNA-splicing factor"/>
    <property type="match status" value="1"/>
</dbReference>
<dbReference type="InterPro" id="IPR026300">
    <property type="entry name" value="CWF11_fam"/>
</dbReference>
<dbReference type="EMBL" id="JAMSHJ010000006">
    <property type="protein sequence ID" value="KAI5397265.1"/>
    <property type="molecule type" value="Genomic_DNA"/>
</dbReference>
<evidence type="ECO:0000256" key="2">
    <source>
        <dbReference type="SAM" id="MobiDB-lite"/>
    </source>
</evidence>
<dbReference type="PANTHER" id="PTHR10887:SF5">
    <property type="entry name" value="RNA HELICASE AQUARIUS"/>
    <property type="match status" value="1"/>
</dbReference>
<dbReference type="InterPro" id="IPR032174">
    <property type="entry name" value="Aquarius_N"/>
</dbReference>
<evidence type="ECO:0000259" key="4">
    <source>
        <dbReference type="Pfam" id="PF13087"/>
    </source>
</evidence>
<dbReference type="Gene3D" id="3.40.50.300">
    <property type="entry name" value="P-loop containing nucleotide triphosphate hydrolases"/>
    <property type="match status" value="2"/>
</dbReference>
<keyword evidence="1" id="KW-0508">mRNA splicing</keyword>
<feature type="domain" description="RNA helicase aquarius N-terminal" evidence="5">
    <location>
        <begin position="99"/>
        <end position="269"/>
    </location>
</feature>
<dbReference type="SUPFAM" id="SSF52540">
    <property type="entry name" value="P-loop containing nucleoside triphosphate hydrolases"/>
    <property type="match status" value="1"/>
</dbReference>
<sequence>MTKVYGTGTYDFRRHRVAEYPLAEPKAGERSQKGGGGGSLQSTITVSEIQRDRLTKIAESNWLKTDEKKKDFDPELVVKIYETELLVKEVIDETGLWLINDACVLYCERFMEFLIDLLSQLPTRRYLRPIVADVAVVAKCHLSALYRHGKGKLFAQLVDLLQFYEGFEINDHTGVQLTDHEVLESHYSRLQSFQLHAFKKKDNLRELALTNIGSLHTRANLSKKLSVLSPEELRDLICCKLKLVSKEDPWTKRVDFLIEIMVSFFEKQQSQKEAINALPLYPNEQIMWDESVVPSINYSGEGCLALPKLNLQFLTLHDYLLRNFNLFRLESTYEIREDIQEAIPHLLAYINIDGETAFRGWSRMGVPIKQFRIAEVKQPNIGEVKPSSVTAEVTYSISSYRSHIRSEWDALKEHDVLFLLTIRPSFEPLTAEEENKASVPQKLGLQYVRGCEVIEIRDEEGTLMNDFSGKIKREDWKPPKGELRTVTVALDTAQYHMDVNNIAEKGGEDVYGTFNVLMRRKPKENNFKAILESIRDLMNEYCIVPKWLEKVFLGYGEPSAAQWTNMPDLLETVDFKDTFLDADHLKGSFVDYEVTFKNSDGTENLNPTPPFKIKLPRTLKGSNGVLPGSALSTSGAANDANMVGANHQKETLTIETYTPPDPGPYPQDQPKQNSVRFTSTQVEAIISGIQPGLTMVVGPPGTGKTDTAVQILNVLYHNCPSQRTLIITHSNQALNDLFEKIMQRDVPARYLLRLGQGEQELATDLDFSRQGRVNAMLVRRLELLSEVERLARSLQLPEDVGYTCETAGYFWLLHVYSRWEQFRAACAGNEEKPTFVRDRFPFKEFFSDTPHPVFTGNSFDEDMRSAFGCLHHLKTMFQELEECRAFELLKSTADRANYLMTKQAKIVAMTCTHAALKRKDFLQLGFKYDNLLMEESAQILEIETFIPMLLQRQEDGHARLKRCILIGDHHQLPPVVKNMAFQKYSHMDQSLFTRFVRLGIPYIELNAQGRARPSIAKLYNWRYRNLGDLPYLKEAAIFNRANAGFAYDYQLVDVPEHLGKGETTPSPWFYQNEGEAEYIVSVYIYMRLLGYPANKISILTTYNGQKLLIRDVINRRCVPYNFIGPPSKVSTVDKFQGQQNDFILLSLVRTRFVGHLRDVRRLVVAMSRARLGLYVFCRRSIFEQCYELQPTFQLLLKRPDHLALNMNEITSYTERNAADPGPSHHVHLVSGIEEMASIVDRLYQEKLRYQYEQNGSYFSHLEPSVNTDEVRNRQQTEDTDMLEQKDEMADESGDATTSDDNRVPGDLPPERSMEDATKVNGVSHLEPSVNTNTVQIRQQITDTDMPEQDDMPHESGEATAVDNHVSGDMPSERSMEDVTVVDNSVGVANGTPTP</sequence>
<dbReference type="PANTHER" id="PTHR10887">
    <property type="entry name" value="DNA2/NAM7 HELICASE FAMILY"/>
    <property type="match status" value="1"/>
</dbReference>
<gene>
    <name evidence="8" type="ORF">KIW84_063184</name>
</gene>
<accession>A0A9D5A9A6</accession>
<evidence type="ECO:0000313" key="9">
    <source>
        <dbReference type="Proteomes" id="UP001058974"/>
    </source>
</evidence>
<evidence type="ECO:0000259" key="5">
    <source>
        <dbReference type="Pfam" id="PF16399"/>
    </source>
</evidence>
<feature type="compositionally biased region" description="Basic and acidic residues" evidence="2">
    <location>
        <begin position="1268"/>
        <end position="1287"/>
    </location>
</feature>
<dbReference type="Proteomes" id="UP001058974">
    <property type="component" value="Chromosome 6"/>
</dbReference>
<evidence type="ECO:0000313" key="8">
    <source>
        <dbReference type="EMBL" id="KAI5397265.1"/>
    </source>
</evidence>
<feature type="region of interest" description="Disordered" evidence="2">
    <location>
        <begin position="1344"/>
        <end position="1394"/>
    </location>
</feature>
<comment type="subcellular location">
    <subcellularLocation>
        <location evidence="1">Nucleus</location>
    </subcellularLocation>
</comment>
<dbReference type="Pfam" id="PF16399">
    <property type="entry name" value="Aquarius_N_1st"/>
    <property type="match status" value="1"/>
</dbReference>
<dbReference type="Pfam" id="PF21144">
    <property type="entry name" value="Aquarius_N_3rd"/>
    <property type="match status" value="1"/>
</dbReference>
<evidence type="ECO:0000259" key="6">
    <source>
        <dbReference type="Pfam" id="PF21143"/>
    </source>
</evidence>
<dbReference type="InterPro" id="IPR041677">
    <property type="entry name" value="DNA2/NAM7_AAA_11"/>
</dbReference>
<feature type="domain" description="DNA2/NAM7 helicase helicase" evidence="3">
    <location>
        <begin position="679"/>
        <end position="978"/>
    </location>
</feature>
<dbReference type="CDD" id="cd17935">
    <property type="entry name" value="EEXXQc_AQR"/>
    <property type="match status" value="1"/>
</dbReference>
<feature type="compositionally biased region" description="Basic and acidic residues" evidence="2">
    <location>
        <begin position="1299"/>
        <end position="1313"/>
    </location>
</feature>
<protein>
    <recommendedName>
        <fullName evidence="10">Intron-binding protein aquarius</fullName>
    </recommendedName>
</protein>
<organism evidence="8 9">
    <name type="scientific">Pisum sativum</name>
    <name type="common">Garden pea</name>
    <name type="synonym">Lathyrus oleraceus</name>
    <dbReference type="NCBI Taxonomy" id="3888"/>
    <lineage>
        <taxon>Eukaryota</taxon>
        <taxon>Viridiplantae</taxon>
        <taxon>Streptophyta</taxon>
        <taxon>Embryophyta</taxon>
        <taxon>Tracheophyta</taxon>
        <taxon>Spermatophyta</taxon>
        <taxon>Magnoliopsida</taxon>
        <taxon>eudicotyledons</taxon>
        <taxon>Gunneridae</taxon>
        <taxon>Pentapetalae</taxon>
        <taxon>rosids</taxon>
        <taxon>fabids</taxon>
        <taxon>Fabales</taxon>
        <taxon>Fabaceae</taxon>
        <taxon>Papilionoideae</taxon>
        <taxon>50 kb inversion clade</taxon>
        <taxon>NPAAA clade</taxon>
        <taxon>Hologalegina</taxon>
        <taxon>IRL clade</taxon>
        <taxon>Fabeae</taxon>
        <taxon>Lathyrus</taxon>
    </lineage>
</organism>
<dbReference type="GO" id="GO:0003729">
    <property type="term" value="F:mRNA binding"/>
    <property type="evidence" value="ECO:0007669"/>
    <property type="project" value="TreeGrafter"/>
</dbReference>
<dbReference type="Pfam" id="PF21143">
    <property type="entry name" value="Aquarius_N_2nd"/>
    <property type="match status" value="1"/>
</dbReference>
<feature type="region of interest" description="Disordered" evidence="2">
    <location>
        <begin position="1259"/>
        <end position="1313"/>
    </location>
</feature>
<dbReference type="InterPro" id="IPR045055">
    <property type="entry name" value="DNA2/NAM7-like"/>
</dbReference>
<reference evidence="8 9" key="1">
    <citation type="journal article" date="2022" name="Nat. Genet.">
        <title>Improved pea reference genome and pan-genome highlight genomic features and evolutionary characteristics.</title>
        <authorList>
            <person name="Yang T."/>
            <person name="Liu R."/>
            <person name="Luo Y."/>
            <person name="Hu S."/>
            <person name="Wang D."/>
            <person name="Wang C."/>
            <person name="Pandey M.K."/>
            <person name="Ge S."/>
            <person name="Xu Q."/>
            <person name="Li N."/>
            <person name="Li G."/>
            <person name="Huang Y."/>
            <person name="Saxena R.K."/>
            <person name="Ji Y."/>
            <person name="Li M."/>
            <person name="Yan X."/>
            <person name="He Y."/>
            <person name="Liu Y."/>
            <person name="Wang X."/>
            <person name="Xiang C."/>
            <person name="Varshney R.K."/>
            <person name="Ding H."/>
            <person name="Gao S."/>
            <person name="Zong X."/>
        </authorList>
    </citation>
    <scope>NUCLEOTIDE SEQUENCE [LARGE SCALE GENOMIC DNA]</scope>
    <source>
        <strain evidence="8 9">cv. Zhongwan 6</strain>
    </source>
</reference>
<dbReference type="GO" id="GO:0000398">
    <property type="term" value="P:mRNA splicing, via spliceosome"/>
    <property type="evidence" value="ECO:0007669"/>
    <property type="project" value="InterPro"/>
</dbReference>
<name>A0A9D5A9A6_PEA</name>
<evidence type="ECO:0000259" key="7">
    <source>
        <dbReference type="Pfam" id="PF21144"/>
    </source>
</evidence>
<feature type="domain" description="RNA helicase aquarius beta-barrel" evidence="6">
    <location>
        <begin position="353"/>
        <end position="520"/>
    </location>
</feature>
<keyword evidence="1" id="KW-0539">Nucleus</keyword>
<dbReference type="GO" id="GO:0071013">
    <property type="term" value="C:catalytic step 2 spliceosome"/>
    <property type="evidence" value="ECO:0007669"/>
    <property type="project" value="TreeGrafter"/>
</dbReference>
<dbReference type="InterPro" id="IPR047187">
    <property type="entry name" value="SF1_C_Upf1"/>
</dbReference>
<keyword evidence="1" id="KW-0507">mRNA processing</keyword>
<evidence type="ECO:0008006" key="10">
    <source>
        <dbReference type="Google" id="ProtNLM"/>
    </source>
</evidence>
<comment type="caution">
    <text evidence="8">The sequence shown here is derived from an EMBL/GenBank/DDBJ whole genome shotgun (WGS) entry which is preliminary data.</text>
</comment>
<dbReference type="Gramene" id="Psat06G0318400-T2">
    <property type="protein sequence ID" value="KAI5397265.1"/>
    <property type="gene ID" value="KIW84_063184"/>
</dbReference>
<proteinExistence type="inferred from homology"/>
<dbReference type="Pfam" id="PF13086">
    <property type="entry name" value="AAA_11"/>
    <property type="match status" value="1"/>
</dbReference>
<dbReference type="InterPro" id="IPR027417">
    <property type="entry name" value="P-loop_NTPase"/>
</dbReference>
<dbReference type="InterPro" id="IPR041679">
    <property type="entry name" value="DNA2/NAM7-like_C"/>
</dbReference>
<dbReference type="CDD" id="cd18808">
    <property type="entry name" value="SF1_C_Upf1"/>
    <property type="match status" value="1"/>
</dbReference>
<dbReference type="Pfam" id="PF13087">
    <property type="entry name" value="AAA_12"/>
    <property type="match status" value="1"/>
</dbReference>
<dbReference type="PIRSF" id="PIRSF038901">
    <property type="entry name" value="AQR_cwf11"/>
    <property type="match status" value="1"/>
</dbReference>
<dbReference type="GO" id="GO:0004386">
    <property type="term" value="F:helicase activity"/>
    <property type="evidence" value="ECO:0007669"/>
    <property type="project" value="InterPro"/>
</dbReference>
<feature type="domain" description="DNA2/NAM7 helicase-like C-terminal" evidence="4">
    <location>
        <begin position="987"/>
        <end position="1179"/>
    </location>
</feature>
<dbReference type="InterPro" id="IPR048967">
    <property type="entry name" value="Aquarius_insert"/>
</dbReference>
<evidence type="ECO:0000259" key="3">
    <source>
        <dbReference type="Pfam" id="PF13086"/>
    </source>
</evidence>